<evidence type="ECO:0000256" key="1">
    <source>
        <dbReference type="SAM" id="MobiDB-lite"/>
    </source>
</evidence>
<dbReference type="KEGG" id="vg:54997254"/>
<reference evidence="2 3" key="1">
    <citation type="journal article" date="2011" name="Nature">
        <title>Genomic island variability facilitates Prochlorococcus-virus coexistence.</title>
        <authorList>
            <person name="Avrani S."/>
            <person name="Wurtzel O."/>
            <person name="Sharon I."/>
            <person name="Sorek R."/>
            <person name="Lindell D."/>
        </authorList>
    </citation>
    <scope>NUCLEOTIDE SEQUENCE [LARGE SCALE GENOMIC DNA]</scope>
</reference>
<sequence length="133" mass="15445">MKKFNLFKFEHTWGGKDNWYTKSTRWAKKQPFPLNHLITGFIEWLHIQWNDGKIIMAMDDVDRQVDKIQSQWEENEQQTRHTIVETGVFGDEGWSLEITNPIVERGSSSTSTGMVTPSDAQRLQEDEGDQGTT</sequence>
<feature type="region of interest" description="Disordered" evidence="1">
    <location>
        <begin position="102"/>
        <end position="133"/>
    </location>
</feature>
<proteinExistence type="predicted"/>
<feature type="compositionally biased region" description="Polar residues" evidence="1">
    <location>
        <begin position="106"/>
        <end position="121"/>
    </location>
</feature>
<gene>
    <name evidence="2" type="primary">ORF_139</name>
    <name evidence="2" type="ORF">S-TIM4_ORF_139</name>
</gene>
<dbReference type="GeneID" id="54997254"/>
<evidence type="ECO:0000313" key="2">
    <source>
        <dbReference type="EMBL" id="AXF41275.1"/>
    </source>
</evidence>
<dbReference type="EMBL" id="MH512890">
    <property type="protein sequence ID" value="AXF41275.1"/>
    <property type="molecule type" value="Genomic_DNA"/>
</dbReference>
<dbReference type="RefSeq" id="YP_009806396.1">
    <property type="nucleotide sequence ID" value="NC_048015.1"/>
</dbReference>
<dbReference type="Proteomes" id="UP000257501">
    <property type="component" value="Segment"/>
</dbReference>
<keyword evidence="3" id="KW-1185">Reference proteome</keyword>
<organism evidence="2 3">
    <name type="scientific">Cyanophage S-TIM4</name>
    <dbReference type="NCBI Taxonomy" id="1048189"/>
    <lineage>
        <taxon>Viruses</taxon>
        <taxon>Duplodnaviria</taxon>
        <taxon>Heunggongvirae</taxon>
        <taxon>Uroviricota</taxon>
        <taxon>Caudoviricetes</taxon>
        <taxon>Pantevenvirales</taxon>
        <taxon>Kyanoviridae</taxon>
        <taxon>Thaumasvirus</taxon>
        <taxon>Thaumasvirus stim4</taxon>
    </lineage>
</organism>
<name>A0A345AWJ2_9CAUD</name>
<protein>
    <submittedName>
        <fullName evidence="2">Uncharacterized protein</fullName>
    </submittedName>
</protein>
<evidence type="ECO:0000313" key="3">
    <source>
        <dbReference type="Proteomes" id="UP000257501"/>
    </source>
</evidence>
<accession>A0A345AWJ2</accession>